<keyword evidence="5" id="KW-0539">Nucleus</keyword>
<dbReference type="STRING" id="2656787.A0A370U3R3"/>
<dbReference type="InterPro" id="IPR036864">
    <property type="entry name" value="Zn2-C6_fun-type_DNA-bd_sf"/>
</dbReference>
<evidence type="ECO:0000256" key="3">
    <source>
        <dbReference type="ARBA" id="ARBA00023125"/>
    </source>
</evidence>
<gene>
    <name evidence="7" type="ORF">BP5553_02394</name>
</gene>
<dbReference type="InterPro" id="IPR051089">
    <property type="entry name" value="prtT"/>
</dbReference>
<evidence type="ECO:0000256" key="2">
    <source>
        <dbReference type="ARBA" id="ARBA00023015"/>
    </source>
</evidence>
<keyword evidence="3" id="KW-0238">DNA-binding</keyword>
<name>A0A370U3R3_9HELO</name>
<keyword evidence="2" id="KW-0805">Transcription regulation</keyword>
<feature type="region of interest" description="Disordered" evidence="6">
    <location>
        <begin position="101"/>
        <end position="182"/>
    </location>
</feature>
<comment type="subcellular location">
    <subcellularLocation>
        <location evidence="1">Nucleus</location>
    </subcellularLocation>
</comment>
<dbReference type="RefSeq" id="XP_031875071.1">
    <property type="nucleotide sequence ID" value="XM_032011017.1"/>
</dbReference>
<evidence type="ECO:0000256" key="1">
    <source>
        <dbReference type="ARBA" id="ARBA00004123"/>
    </source>
</evidence>
<dbReference type="GeneID" id="43595243"/>
<keyword evidence="4" id="KW-0804">Transcription</keyword>
<dbReference type="AlphaFoldDB" id="A0A370U3R3"/>
<dbReference type="PANTHER" id="PTHR31845:SF10">
    <property type="entry name" value="ZN(II)2CYS6 TRANSCRIPTION FACTOR (EUROFUNG)"/>
    <property type="match status" value="1"/>
</dbReference>
<reference evidence="7 8" key="1">
    <citation type="journal article" date="2018" name="IMA Fungus">
        <title>IMA Genome-F 9: Draft genome sequence of Annulohypoxylon stygium, Aspergillus mulundensis, Berkeleyomyces basicola (syn. Thielaviopsis basicola), Ceratocystis smalleyi, two Cercospora beticola strains, Coleophoma cylindrospora, Fusarium fracticaudum, Phialophora cf. hyalina, and Morchella septimelata.</title>
        <authorList>
            <person name="Wingfield B.D."/>
            <person name="Bills G.F."/>
            <person name="Dong Y."/>
            <person name="Huang W."/>
            <person name="Nel W.J."/>
            <person name="Swalarsk-Parry B.S."/>
            <person name="Vaghefi N."/>
            <person name="Wilken P.M."/>
            <person name="An Z."/>
            <person name="de Beer Z.W."/>
            <person name="De Vos L."/>
            <person name="Chen L."/>
            <person name="Duong T.A."/>
            <person name="Gao Y."/>
            <person name="Hammerbacher A."/>
            <person name="Kikkert J.R."/>
            <person name="Li Y."/>
            <person name="Li H."/>
            <person name="Li K."/>
            <person name="Li Q."/>
            <person name="Liu X."/>
            <person name="Ma X."/>
            <person name="Naidoo K."/>
            <person name="Pethybridge S.J."/>
            <person name="Sun J."/>
            <person name="Steenkamp E.T."/>
            <person name="van der Nest M.A."/>
            <person name="van Wyk S."/>
            <person name="Wingfield M.J."/>
            <person name="Xiong C."/>
            <person name="Yue Q."/>
            <person name="Zhang X."/>
        </authorList>
    </citation>
    <scope>NUCLEOTIDE SEQUENCE [LARGE SCALE GENOMIC DNA]</scope>
    <source>
        <strain evidence="7 8">BP 5553</strain>
    </source>
</reference>
<dbReference type="Proteomes" id="UP000254866">
    <property type="component" value="Unassembled WGS sequence"/>
</dbReference>
<evidence type="ECO:0000313" key="7">
    <source>
        <dbReference type="EMBL" id="RDL42415.1"/>
    </source>
</evidence>
<organism evidence="7 8">
    <name type="scientific">Venustampulla echinocandica</name>
    <dbReference type="NCBI Taxonomy" id="2656787"/>
    <lineage>
        <taxon>Eukaryota</taxon>
        <taxon>Fungi</taxon>
        <taxon>Dikarya</taxon>
        <taxon>Ascomycota</taxon>
        <taxon>Pezizomycotina</taxon>
        <taxon>Leotiomycetes</taxon>
        <taxon>Helotiales</taxon>
        <taxon>Pleuroascaceae</taxon>
        <taxon>Venustampulla</taxon>
    </lineage>
</organism>
<dbReference type="PANTHER" id="PTHR31845">
    <property type="entry name" value="FINGER DOMAIN PROTEIN, PUTATIVE-RELATED"/>
    <property type="match status" value="1"/>
</dbReference>
<evidence type="ECO:0000313" key="8">
    <source>
        <dbReference type="Proteomes" id="UP000254866"/>
    </source>
</evidence>
<dbReference type="GO" id="GO:0008270">
    <property type="term" value="F:zinc ion binding"/>
    <property type="evidence" value="ECO:0007669"/>
    <property type="project" value="InterPro"/>
</dbReference>
<feature type="compositionally biased region" description="Polar residues" evidence="6">
    <location>
        <begin position="163"/>
        <end position="179"/>
    </location>
</feature>
<comment type="caution">
    <text evidence="7">The sequence shown here is derived from an EMBL/GenBank/DDBJ whole genome shotgun (WGS) entry which is preliminary data.</text>
</comment>
<keyword evidence="8" id="KW-1185">Reference proteome</keyword>
<evidence type="ECO:0000256" key="5">
    <source>
        <dbReference type="ARBA" id="ARBA00023242"/>
    </source>
</evidence>
<dbReference type="GO" id="GO:0005634">
    <property type="term" value="C:nucleus"/>
    <property type="evidence" value="ECO:0007669"/>
    <property type="project" value="UniProtKB-SubCell"/>
</dbReference>
<dbReference type="OrthoDB" id="5226580at2759"/>
<dbReference type="Gene3D" id="4.10.240.10">
    <property type="entry name" value="Zn(2)-C6 fungal-type DNA-binding domain"/>
    <property type="match status" value="1"/>
</dbReference>
<sequence length="794" mass="87888">MEKNSAKLAANFEDSRNQRGLYFPRRAHRTTTVCSQKPPRFRGKGEDECLQSRVKMDRPKTGRSARWGAACAPCAAAKTRCIRTQSSGPQQCDRCRSLEKDCVGQTSGPRKKRQAKPSVSFDTRMALPEEGLNNLIYSSKTPGGESSTVHGSSSNGSLDYLANNHSASSVSTKPQAQDTLSRDETALNTPAHDFTSSAPTGLTCTCMATVDMEDLVPVESDETLLSIYRNQLSSPLPFVIIPAGTTPRQLQATRPFLMKVIRMVASVRHLRLVRGQSRAVMEHISNAILMRSERSLDLLQGILVFLGSYHYHCMAHAQFNNLIRLAVSLVEDIDLSTCPKSQQRKSQLPLVRAEEPVSRTNEEKRALLGVWYMSSNAGLVVKQLAFTRYTKYMDQCLKDLDDAREYKTDQLAIQLVHIQQLTEKIFHFHSSDSPVDEQLGSPEPSTMARLEAFRVELDSLRNALPPNLKSDCMIPQMFENVAAGASLTQSESPDFLSCYHNSAYLRIFEPLLAGSHLPDAESQSFASLSLSGVPISDVFSHFTAALKAWLENWLAIPVCSYFYMPQPAYVQLVHGAMMLSRWVRVAGPSAVKLSSAGTAVSQKEFTVRWQPTPALSGVPSCPDLSLPRPPASLSTQVVSAQILNTLRAKVTAQPNLQVDILGILDTMGARFEAAKMEMAAAQGVDWENDTWDFAAEHLKMKKARVEKWCEMVAMAAGEGRSPLTDAHDSVYEGSREAINMLAGRSVDGFGWVTSGYDWDNMQWESAMFDEILQDIHTGAIFKPVDWNTDMLVDL</sequence>
<dbReference type="EMBL" id="NPIC01000001">
    <property type="protein sequence ID" value="RDL42415.1"/>
    <property type="molecule type" value="Genomic_DNA"/>
</dbReference>
<dbReference type="GO" id="GO:0000976">
    <property type="term" value="F:transcription cis-regulatory region binding"/>
    <property type="evidence" value="ECO:0007669"/>
    <property type="project" value="TreeGrafter"/>
</dbReference>
<evidence type="ECO:0008006" key="9">
    <source>
        <dbReference type="Google" id="ProtNLM"/>
    </source>
</evidence>
<dbReference type="GO" id="GO:0000981">
    <property type="term" value="F:DNA-binding transcription factor activity, RNA polymerase II-specific"/>
    <property type="evidence" value="ECO:0007669"/>
    <property type="project" value="InterPro"/>
</dbReference>
<protein>
    <recommendedName>
        <fullName evidence="9">Zn(2)-C6 fungal-type domain-containing protein</fullName>
    </recommendedName>
</protein>
<proteinExistence type="predicted"/>
<feature type="compositionally biased region" description="Low complexity" evidence="6">
    <location>
        <begin position="143"/>
        <end position="157"/>
    </location>
</feature>
<accession>A0A370U3R3</accession>
<evidence type="ECO:0000256" key="4">
    <source>
        <dbReference type="ARBA" id="ARBA00023163"/>
    </source>
</evidence>
<evidence type="ECO:0000256" key="6">
    <source>
        <dbReference type="SAM" id="MobiDB-lite"/>
    </source>
</evidence>